<feature type="chain" id="PRO_5012734022" description="Coth-domain-containing protein" evidence="1">
    <location>
        <begin position="20"/>
        <end position="484"/>
    </location>
</feature>
<keyword evidence="1" id="KW-0732">Signal</keyword>
<evidence type="ECO:0000313" key="3">
    <source>
        <dbReference type="Proteomes" id="UP000193719"/>
    </source>
</evidence>
<evidence type="ECO:0000313" key="2">
    <source>
        <dbReference type="EMBL" id="ORX56523.1"/>
    </source>
</evidence>
<dbReference type="InterPro" id="IPR014867">
    <property type="entry name" value="Spore_coat_CotH_CotH2/3/7"/>
</dbReference>
<comment type="caution">
    <text evidence="2">The sequence shown here is derived from an EMBL/GenBank/DDBJ whole genome shotgun (WGS) entry which is preliminary data.</text>
</comment>
<name>A0A1Y1VHM5_9FUNG</name>
<dbReference type="Pfam" id="PF08757">
    <property type="entry name" value="CotH"/>
    <property type="match status" value="1"/>
</dbReference>
<dbReference type="PANTHER" id="PTHR40050">
    <property type="entry name" value="INNER SPORE COAT PROTEIN H"/>
    <property type="match status" value="1"/>
</dbReference>
<reference evidence="2 3" key="2">
    <citation type="submission" date="2016-08" db="EMBL/GenBank/DDBJ databases">
        <title>Pervasive Adenine N6-methylation of Active Genes in Fungi.</title>
        <authorList>
            <consortium name="DOE Joint Genome Institute"/>
            <person name="Mondo S.J."/>
            <person name="Dannebaum R.O."/>
            <person name="Kuo R.C."/>
            <person name="Labutti K."/>
            <person name="Haridas S."/>
            <person name="Kuo A."/>
            <person name="Salamov A."/>
            <person name="Ahrendt S.R."/>
            <person name="Lipzen A."/>
            <person name="Sullivan W."/>
            <person name="Andreopoulos W.B."/>
            <person name="Clum A."/>
            <person name="Lindquist E."/>
            <person name="Daum C."/>
            <person name="Ramamoorthy G.K."/>
            <person name="Gryganskyi A."/>
            <person name="Culley D."/>
            <person name="Magnuson J.K."/>
            <person name="James T.Y."/>
            <person name="O'Malley M.A."/>
            <person name="Stajich J.E."/>
            <person name="Spatafora J.W."/>
            <person name="Visel A."/>
            <person name="Grigoriev I.V."/>
        </authorList>
    </citation>
    <scope>NUCLEOTIDE SEQUENCE [LARGE SCALE GENOMIC DNA]</scope>
    <source>
        <strain evidence="3">finn</strain>
    </source>
</reference>
<dbReference type="STRING" id="1754191.A0A1Y1VHM5"/>
<dbReference type="Proteomes" id="UP000193719">
    <property type="component" value="Unassembled WGS sequence"/>
</dbReference>
<dbReference type="EMBL" id="MCFH01000007">
    <property type="protein sequence ID" value="ORX56523.1"/>
    <property type="molecule type" value="Genomic_DNA"/>
</dbReference>
<evidence type="ECO:0000256" key="1">
    <source>
        <dbReference type="SAM" id="SignalP"/>
    </source>
</evidence>
<dbReference type="PANTHER" id="PTHR40050:SF1">
    <property type="entry name" value="INNER SPORE COAT PROTEIN H"/>
    <property type="match status" value="1"/>
</dbReference>
<feature type="signal peptide" evidence="1">
    <location>
        <begin position="1"/>
        <end position="19"/>
    </location>
</feature>
<gene>
    <name evidence="2" type="ORF">BCR36DRAFT_402536</name>
</gene>
<dbReference type="OrthoDB" id="10267127at2759"/>
<protein>
    <recommendedName>
        <fullName evidence="4">Coth-domain-containing protein</fullName>
    </recommendedName>
</protein>
<keyword evidence="3" id="KW-1185">Reference proteome</keyword>
<evidence type="ECO:0008006" key="4">
    <source>
        <dbReference type="Google" id="ProtNLM"/>
    </source>
</evidence>
<organism evidence="2 3">
    <name type="scientific">Piromyces finnis</name>
    <dbReference type="NCBI Taxonomy" id="1754191"/>
    <lineage>
        <taxon>Eukaryota</taxon>
        <taxon>Fungi</taxon>
        <taxon>Fungi incertae sedis</taxon>
        <taxon>Chytridiomycota</taxon>
        <taxon>Chytridiomycota incertae sedis</taxon>
        <taxon>Neocallimastigomycetes</taxon>
        <taxon>Neocallimastigales</taxon>
        <taxon>Neocallimastigaceae</taxon>
        <taxon>Piromyces</taxon>
    </lineage>
</organism>
<accession>A0A1Y1VHM5</accession>
<reference evidence="2 3" key="1">
    <citation type="submission" date="2016-08" db="EMBL/GenBank/DDBJ databases">
        <title>Genomes of anaerobic fungi encode conserved fungal cellulosomes for biomass hydrolysis.</title>
        <authorList>
            <consortium name="DOE Joint Genome Institute"/>
            <person name="Haitjema C.H."/>
            <person name="Gilmore S.P."/>
            <person name="Henske J.K."/>
            <person name="Solomon K.V."/>
            <person name="De Groot R."/>
            <person name="Kuo A."/>
            <person name="Mondo S.J."/>
            <person name="Salamov A.A."/>
            <person name="Labutti K."/>
            <person name="Zhao Z."/>
            <person name="Chiniquy J."/>
            <person name="Barry K."/>
            <person name="Brewer H.M."/>
            <person name="Purvine S.O."/>
            <person name="Wright A.T."/>
            <person name="Boxma B."/>
            <person name="Van Alen T."/>
            <person name="Hackstein J.H."/>
            <person name="Baker S.E."/>
            <person name="Grigoriev I.V."/>
            <person name="O'Malley M.A."/>
        </authorList>
    </citation>
    <scope>NUCLEOTIDE SEQUENCE [LARGE SCALE GENOMIC DNA]</scope>
    <source>
        <strain evidence="3">finn</strain>
    </source>
</reference>
<sequence length="484" mass="57159">MRLLYILLTLILLISYIKCNFLENARRAKLFKLTDFKIPKIYLNMTEKVFEKLKNSAFYEDNKYIKGVQMDFVIDGKKTYSYSSIKIKIGGQHTKTVRKPGYNIIIQDKNESLLGRKHIRLRSDMRDASMIRSKLTCDLLNHLRLPSISANYCHLYIRGEFMGLYIIQDIYKPSWIKSYYKNVIPNKLVLYHCKGIGSDMTRNNINTCINLSAKSSFNPLKKFLKSIENANTRADVESFMDVDEFIKVWIIEWLIGSWDHMLQSGKNYYLYLQNNGKWQILIYDFDSTFGQFLPKDYVLPEDDGVLKKEKISKNIKNNIKDNEFNNTDENINKWQYEKKELSPVVIGPYMNELSSSYDFTDWYVNRTIVDILVKNDEESFLKNLVEIIENGFNPKFLFPRIDEIREWLDPYIKEDRTEVNGQLPGRINVHGKGLDFTYEDFKESDYTTINSGVGIKKWIQDRYDFVCQHYNITKTNYSNNKKND</sequence>
<dbReference type="AlphaFoldDB" id="A0A1Y1VHM5"/>
<proteinExistence type="predicted"/>